<comment type="similarity">
    <text evidence="6">Belongs to the DNA polymerase HolA subunit family.</text>
</comment>
<dbReference type="InterPro" id="IPR048466">
    <property type="entry name" value="DNA_pol3_delta-like_C"/>
</dbReference>
<keyword evidence="3" id="KW-0548">Nucleotidyltransferase</keyword>
<keyword evidence="5" id="KW-0239">DNA-directed DNA polymerase</keyword>
<evidence type="ECO:0000313" key="9">
    <source>
        <dbReference type="EMBL" id="SDR79664.1"/>
    </source>
</evidence>
<dbReference type="AlphaFoldDB" id="A0A1H1LYI6"/>
<gene>
    <name evidence="9" type="ORF">SAMN04488570_0412</name>
</gene>
<dbReference type="GO" id="GO:0009360">
    <property type="term" value="C:DNA polymerase III complex"/>
    <property type="evidence" value="ECO:0007669"/>
    <property type="project" value="TreeGrafter"/>
</dbReference>
<accession>A0A1H1LYI6</accession>
<dbReference type="Pfam" id="PF21694">
    <property type="entry name" value="DNA_pol3_delta_C"/>
    <property type="match status" value="1"/>
</dbReference>
<keyword evidence="2" id="KW-0808">Transferase</keyword>
<evidence type="ECO:0000259" key="8">
    <source>
        <dbReference type="Pfam" id="PF21694"/>
    </source>
</evidence>
<evidence type="ECO:0000256" key="1">
    <source>
        <dbReference type="ARBA" id="ARBA00012417"/>
    </source>
</evidence>
<name>A0A1H1LYI6_9ACTN</name>
<dbReference type="Gene3D" id="1.20.272.10">
    <property type="match status" value="1"/>
</dbReference>
<evidence type="ECO:0000256" key="4">
    <source>
        <dbReference type="ARBA" id="ARBA00022705"/>
    </source>
</evidence>
<dbReference type="SUPFAM" id="SSF48019">
    <property type="entry name" value="post-AAA+ oligomerization domain-like"/>
    <property type="match status" value="1"/>
</dbReference>
<proteinExistence type="inferred from homology"/>
<keyword evidence="4" id="KW-0235">DNA replication</keyword>
<evidence type="ECO:0000256" key="7">
    <source>
        <dbReference type="ARBA" id="ARBA00049244"/>
    </source>
</evidence>
<evidence type="ECO:0000256" key="2">
    <source>
        <dbReference type="ARBA" id="ARBA00022679"/>
    </source>
</evidence>
<dbReference type="EMBL" id="LT629757">
    <property type="protein sequence ID" value="SDR79664.1"/>
    <property type="molecule type" value="Genomic_DNA"/>
</dbReference>
<sequence>MAARSSSATATRGVPREVLGAVVLVTGPEEFLGERAIAQVRASVRRTDPESEVSETAASTLTMAELGDLAAPSLFSSIRCVVVRRLEDLPEESVPGLLQYAAAPADEVALVLAHGGGPKGSGVLAKLRKLDAVHEVRSTTLSAREFPGFVVDELRGHGARIEPDAADFLVQAVGQDLRSLSAAAHQLANDFEGRRLTTEMVKQYFGGRAEAKSFAVADHALHGHAAKALEELRWALERGTAPVLVTSAVAAGLRGLAKLMGAPRGLRGNDLAREVGVPPWKVDVLRRQAHGWDADGLGRAIRCVARADADIKGQASDAAYALEKMVLDVVRARPSR</sequence>
<dbReference type="EC" id="2.7.7.7" evidence="1"/>
<evidence type="ECO:0000256" key="5">
    <source>
        <dbReference type="ARBA" id="ARBA00022932"/>
    </source>
</evidence>
<dbReference type="NCBIfam" id="TIGR01128">
    <property type="entry name" value="holA"/>
    <property type="match status" value="1"/>
</dbReference>
<dbReference type="InterPro" id="IPR008921">
    <property type="entry name" value="DNA_pol3_clamp-load_cplx_C"/>
</dbReference>
<dbReference type="Gene3D" id="1.10.8.60">
    <property type="match status" value="1"/>
</dbReference>
<dbReference type="OrthoDB" id="8478864at2"/>
<dbReference type="STRING" id="642780.SAMN04488570_0412"/>
<reference evidence="10" key="1">
    <citation type="submission" date="2016-10" db="EMBL/GenBank/DDBJ databases">
        <authorList>
            <person name="Varghese N."/>
            <person name="Submissions S."/>
        </authorList>
    </citation>
    <scope>NUCLEOTIDE SEQUENCE [LARGE SCALE GENOMIC DNA]</scope>
    <source>
        <strain evidence="10">DSM 22127</strain>
    </source>
</reference>
<dbReference type="SUPFAM" id="SSF52540">
    <property type="entry name" value="P-loop containing nucleoside triphosphate hydrolases"/>
    <property type="match status" value="1"/>
</dbReference>
<feature type="domain" description="DNA polymerase III delta subunit-like C-terminal" evidence="8">
    <location>
        <begin position="211"/>
        <end position="328"/>
    </location>
</feature>
<evidence type="ECO:0000256" key="3">
    <source>
        <dbReference type="ARBA" id="ARBA00022695"/>
    </source>
</evidence>
<dbReference type="Proteomes" id="UP000198859">
    <property type="component" value="Chromosome I"/>
</dbReference>
<dbReference type="PANTHER" id="PTHR34388">
    <property type="entry name" value="DNA POLYMERASE III SUBUNIT DELTA"/>
    <property type="match status" value="1"/>
</dbReference>
<comment type="catalytic activity">
    <reaction evidence="7">
        <text>DNA(n) + a 2'-deoxyribonucleoside 5'-triphosphate = DNA(n+1) + diphosphate</text>
        <dbReference type="Rhea" id="RHEA:22508"/>
        <dbReference type="Rhea" id="RHEA-COMP:17339"/>
        <dbReference type="Rhea" id="RHEA-COMP:17340"/>
        <dbReference type="ChEBI" id="CHEBI:33019"/>
        <dbReference type="ChEBI" id="CHEBI:61560"/>
        <dbReference type="ChEBI" id="CHEBI:173112"/>
        <dbReference type="EC" id="2.7.7.7"/>
    </reaction>
</comment>
<evidence type="ECO:0000313" key="10">
    <source>
        <dbReference type="Proteomes" id="UP000198859"/>
    </source>
</evidence>
<dbReference type="InterPro" id="IPR027417">
    <property type="entry name" value="P-loop_NTPase"/>
</dbReference>
<organism evidence="9 10">
    <name type="scientific">Nocardioides scoriae</name>
    <dbReference type="NCBI Taxonomy" id="642780"/>
    <lineage>
        <taxon>Bacteria</taxon>
        <taxon>Bacillati</taxon>
        <taxon>Actinomycetota</taxon>
        <taxon>Actinomycetes</taxon>
        <taxon>Propionibacteriales</taxon>
        <taxon>Nocardioidaceae</taxon>
        <taxon>Nocardioides</taxon>
    </lineage>
</organism>
<dbReference type="Gene3D" id="3.40.50.300">
    <property type="entry name" value="P-loop containing nucleotide triphosphate hydrolases"/>
    <property type="match status" value="1"/>
</dbReference>
<dbReference type="GO" id="GO:0003677">
    <property type="term" value="F:DNA binding"/>
    <property type="evidence" value="ECO:0007669"/>
    <property type="project" value="InterPro"/>
</dbReference>
<dbReference type="RefSeq" id="WP_091725453.1">
    <property type="nucleotide sequence ID" value="NZ_LT629757.1"/>
</dbReference>
<dbReference type="GO" id="GO:0003887">
    <property type="term" value="F:DNA-directed DNA polymerase activity"/>
    <property type="evidence" value="ECO:0007669"/>
    <property type="project" value="UniProtKB-KW"/>
</dbReference>
<dbReference type="PANTHER" id="PTHR34388:SF1">
    <property type="entry name" value="DNA POLYMERASE III SUBUNIT DELTA"/>
    <property type="match status" value="1"/>
</dbReference>
<evidence type="ECO:0000256" key="6">
    <source>
        <dbReference type="ARBA" id="ARBA00034754"/>
    </source>
</evidence>
<keyword evidence="10" id="KW-1185">Reference proteome</keyword>
<dbReference type="InterPro" id="IPR005790">
    <property type="entry name" value="DNA_polIII_delta"/>
</dbReference>
<protein>
    <recommendedName>
        <fullName evidence="1">DNA-directed DNA polymerase</fullName>
        <ecNumber evidence="1">2.7.7.7</ecNumber>
    </recommendedName>
</protein>
<dbReference type="GO" id="GO:0006261">
    <property type="term" value="P:DNA-templated DNA replication"/>
    <property type="evidence" value="ECO:0007669"/>
    <property type="project" value="TreeGrafter"/>
</dbReference>